<evidence type="ECO:0000256" key="7">
    <source>
        <dbReference type="ARBA" id="ARBA00023159"/>
    </source>
</evidence>
<evidence type="ECO:0000256" key="1">
    <source>
        <dbReference type="ARBA" id="ARBA00004123"/>
    </source>
</evidence>
<proteinExistence type="inferred from homology"/>
<comment type="similarity">
    <text evidence="2">Belongs to the PUR DNA-binding protein family.</text>
</comment>
<dbReference type="GeneID" id="101364260"/>
<dbReference type="Pfam" id="PF04845">
    <property type="entry name" value="PurA"/>
    <property type="match status" value="1"/>
</dbReference>
<dbReference type="FunFam" id="3.30.2450.30:FF:000001">
    <property type="entry name" value="Purine-rich element binding protein A"/>
    <property type="match status" value="1"/>
</dbReference>
<evidence type="ECO:0000256" key="3">
    <source>
        <dbReference type="ARBA" id="ARBA00022491"/>
    </source>
</evidence>
<gene>
    <name evidence="12" type="primary">PURB</name>
</gene>
<dbReference type="RefSeq" id="XP_004414115.1">
    <property type="nucleotide sequence ID" value="XM_004414058.2"/>
</dbReference>
<dbReference type="InterPro" id="IPR006628">
    <property type="entry name" value="PUR-bd_fam"/>
</dbReference>
<dbReference type="OrthoDB" id="523901at2759"/>
<dbReference type="CTD" id="5814"/>
<evidence type="ECO:0000256" key="5">
    <source>
        <dbReference type="ARBA" id="ARBA00023015"/>
    </source>
</evidence>
<keyword evidence="7" id="KW-0010">Activator</keyword>
<keyword evidence="3" id="KW-0678">Repressor</keyword>
<dbReference type="Gene3D" id="3.10.450.700">
    <property type="match status" value="1"/>
</dbReference>
<organism evidence="11 12">
    <name type="scientific">Odobenus rosmarus divergens</name>
    <name type="common">Pacific walrus</name>
    <dbReference type="NCBI Taxonomy" id="9708"/>
    <lineage>
        <taxon>Eukaryota</taxon>
        <taxon>Metazoa</taxon>
        <taxon>Chordata</taxon>
        <taxon>Craniata</taxon>
        <taxon>Vertebrata</taxon>
        <taxon>Euteleostomi</taxon>
        <taxon>Mammalia</taxon>
        <taxon>Eutheria</taxon>
        <taxon>Laurasiatheria</taxon>
        <taxon>Carnivora</taxon>
        <taxon>Caniformia</taxon>
        <taxon>Pinnipedia</taxon>
        <taxon>Odobenidae</taxon>
        <taxon>Odobenus</taxon>
    </lineage>
</organism>
<evidence type="ECO:0000256" key="6">
    <source>
        <dbReference type="ARBA" id="ARBA00023125"/>
    </source>
</evidence>
<keyword evidence="4" id="KW-0007">Acetylation</keyword>
<dbReference type="InParanoid" id="A0A2U3WX19"/>
<evidence type="ECO:0000313" key="12">
    <source>
        <dbReference type="RefSeq" id="XP_004414115.1"/>
    </source>
</evidence>
<name>A0A2U3WX19_ODORO</name>
<evidence type="ECO:0000256" key="9">
    <source>
        <dbReference type="ARBA" id="ARBA00023242"/>
    </source>
</evidence>
<dbReference type="Proteomes" id="UP000245340">
    <property type="component" value="Unplaced"/>
</dbReference>
<dbReference type="STRING" id="9708.A0A2U3WX19"/>
<comment type="subcellular location">
    <subcellularLocation>
        <location evidence="1">Nucleus</location>
    </subcellularLocation>
</comment>
<dbReference type="FunFam" id="3.10.450.700:FF:000001">
    <property type="entry name" value="Purine-rich element binding protein A"/>
    <property type="match status" value="1"/>
</dbReference>
<dbReference type="GO" id="GO:0005634">
    <property type="term" value="C:nucleus"/>
    <property type="evidence" value="ECO:0007669"/>
    <property type="project" value="UniProtKB-SubCell"/>
</dbReference>
<evidence type="ECO:0000256" key="2">
    <source>
        <dbReference type="ARBA" id="ARBA00009251"/>
    </source>
</evidence>
<accession>A0A2U3WX19</accession>
<dbReference type="PANTHER" id="PTHR12611:SF4">
    <property type="entry name" value="TRANSCRIPTIONAL ACTIVATOR PROTEIN PUR-BETA"/>
    <property type="match status" value="1"/>
</dbReference>
<dbReference type="AlphaFoldDB" id="A0A2U3WX19"/>
<keyword evidence="11" id="KW-1185">Reference proteome</keyword>
<evidence type="ECO:0000313" key="11">
    <source>
        <dbReference type="Proteomes" id="UP000245340"/>
    </source>
</evidence>
<keyword evidence="8" id="KW-0804">Transcription</keyword>
<evidence type="ECO:0000256" key="10">
    <source>
        <dbReference type="SAM" id="MobiDB-lite"/>
    </source>
</evidence>
<reference evidence="12" key="1">
    <citation type="submission" date="2025-08" db="UniProtKB">
        <authorList>
            <consortium name="RefSeq"/>
        </authorList>
    </citation>
    <scope>IDENTIFICATION</scope>
</reference>
<dbReference type="PANTHER" id="PTHR12611">
    <property type="entry name" value="PUR-TRANSCRIPTIONAL ACTIVATOR"/>
    <property type="match status" value="1"/>
</dbReference>
<dbReference type="GO" id="GO:0000977">
    <property type="term" value="F:RNA polymerase II transcription regulatory region sequence-specific DNA binding"/>
    <property type="evidence" value="ECO:0007669"/>
    <property type="project" value="InterPro"/>
</dbReference>
<keyword evidence="5" id="KW-0805">Transcription regulation</keyword>
<keyword evidence="9" id="KW-0539">Nucleus</keyword>
<dbReference type="Gene3D" id="3.30.2450.30">
    <property type="match status" value="1"/>
</dbReference>
<dbReference type="GO" id="GO:0000981">
    <property type="term" value="F:DNA-binding transcription factor activity, RNA polymerase II-specific"/>
    <property type="evidence" value="ECO:0007669"/>
    <property type="project" value="TreeGrafter"/>
</dbReference>
<sequence length="302" mass="32556">MADGDSGSERGGGGPGGFQPAVRGGEQETQELASKRLDIQNKRFYLDVKQNAKGRFLKIAEVGAGGSKSRLTLSMAVAAEFRDYLGDFIEHYAQLGPSSPEQVAAAGAEDGGGPRRALKSEFLVRENRKYYLDLKENQRGRFLRIRQTVNRGGGGPGPGGLQSGQTIALPAQGLIEFRDALAKLIDDYGGDDDELAGGPGGGAGGAGGGLYGELPEGTSITVDSKRFFFDVGCNKYGVFLRVSEVKPSYRNAITVPFKAWGKFGGAFCRYADEMKEIQERQRDKLYERRGGDESECEEVDED</sequence>
<dbReference type="KEGG" id="oro:101364260"/>
<feature type="region of interest" description="Disordered" evidence="10">
    <location>
        <begin position="1"/>
        <end position="29"/>
    </location>
</feature>
<dbReference type="GO" id="GO:0032422">
    <property type="term" value="F:purine-rich negative regulatory element binding"/>
    <property type="evidence" value="ECO:0007669"/>
    <property type="project" value="InterPro"/>
</dbReference>
<protein>
    <submittedName>
        <fullName evidence="12">Transcriptional activator protein Pur-beta</fullName>
    </submittedName>
</protein>
<keyword evidence="6" id="KW-0238">DNA-binding</keyword>
<dbReference type="SMART" id="SM00712">
    <property type="entry name" value="PUR"/>
    <property type="match status" value="3"/>
</dbReference>
<evidence type="ECO:0000256" key="8">
    <source>
        <dbReference type="ARBA" id="ARBA00023163"/>
    </source>
</evidence>
<evidence type="ECO:0000256" key="4">
    <source>
        <dbReference type="ARBA" id="ARBA00022990"/>
    </source>
</evidence>